<evidence type="ECO:0000313" key="13">
    <source>
        <dbReference type="EnsemblPlants" id="Pp3c9_12280V3.2"/>
    </source>
</evidence>
<name>A0A7I4EJC4_PHYPA</name>
<keyword evidence="3" id="KW-0813">Transport</keyword>
<evidence type="ECO:0000256" key="8">
    <source>
        <dbReference type="ARBA" id="ARBA00023065"/>
    </source>
</evidence>
<evidence type="ECO:0000256" key="1">
    <source>
        <dbReference type="ARBA" id="ARBA00004141"/>
    </source>
</evidence>
<evidence type="ECO:0000313" key="14">
    <source>
        <dbReference type="Proteomes" id="UP000006727"/>
    </source>
</evidence>
<evidence type="ECO:0000256" key="10">
    <source>
        <dbReference type="SAM" id="Phobius"/>
    </source>
</evidence>
<dbReference type="Proteomes" id="UP000006727">
    <property type="component" value="Chromosome 9"/>
</dbReference>
<feature type="transmembrane region" description="Helical" evidence="10">
    <location>
        <begin position="128"/>
        <end position="151"/>
    </location>
</feature>
<dbReference type="Pfam" id="PF02705">
    <property type="entry name" value="K_trans"/>
    <property type="match status" value="1"/>
</dbReference>
<evidence type="ECO:0000256" key="2">
    <source>
        <dbReference type="ARBA" id="ARBA00008440"/>
    </source>
</evidence>
<evidence type="ECO:0000256" key="3">
    <source>
        <dbReference type="ARBA" id="ARBA00022448"/>
    </source>
</evidence>
<protein>
    <recommendedName>
        <fullName evidence="15">Potassium transporter</fullName>
    </recommendedName>
</protein>
<dbReference type="AlphaFoldDB" id="A0A7I4EJC4"/>
<comment type="subcellular location">
    <subcellularLocation>
        <location evidence="1">Membrane</location>
        <topology evidence="1">Multi-pass membrane protein</topology>
    </subcellularLocation>
</comment>
<reference evidence="13" key="3">
    <citation type="submission" date="2020-12" db="UniProtKB">
        <authorList>
            <consortium name="EnsemblPlants"/>
        </authorList>
    </citation>
    <scope>IDENTIFICATION</scope>
</reference>
<proteinExistence type="inferred from homology"/>
<comment type="similarity">
    <text evidence="2">Belongs to the HAK/KUP transporter (TC 2.A.72.3) family.</text>
</comment>
<dbReference type="InterPro" id="IPR003855">
    <property type="entry name" value="K+_transporter"/>
</dbReference>
<dbReference type="PANTHER" id="PTHR30540">
    <property type="entry name" value="OSMOTIC STRESS POTASSIUM TRANSPORTER"/>
    <property type="match status" value="1"/>
</dbReference>
<keyword evidence="8" id="KW-0406">Ion transport</keyword>
<dbReference type="InterPro" id="IPR053952">
    <property type="entry name" value="K_trans_C"/>
</dbReference>
<feature type="transmembrane region" description="Helical" evidence="10">
    <location>
        <begin position="97"/>
        <end position="121"/>
    </location>
</feature>
<feature type="transmembrane region" description="Helical" evidence="10">
    <location>
        <begin position="71"/>
        <end position="91"/>
    </location>
</feature>
<evidence type="ECO:0000256" key="7">
    <source>
        <dbReference type="ARBA" id="ARBA00022989"/>
    </source>
</evidence>
<feature type="transmembrane region" description="Helical" evidence="10">
    <location>
        <begin position="157"/>
        <end position="175"/>
    </location>
</feature>
<evidence type="ECO:0000259" key="12">
    <source>
        <dbReference type="Pfam" id="PF22776"/>
    </source>
</evidence>
<dbReference type="PANTHER" id="PTHR30540:SF109">
    <property type="entry name" value="POTASSIUM TRANSPORTER"/>
    <property type="match status" value="1"/>
</dbReference>
<keyword evidence="6" id="KW-0630">Potassium</keyword>
<dbReference type="EMBL" id="ABEU02000009">
    <property type="status" value="NOT_ANNOTATED_CDS"/>
    <property type="molecule type" value="Genomic_DNA"/>
</dbReference>
<keyword evidence="14" id="KW-1185">Reference proteome</keyword>
<sequence>MKHQDMVSTTFYSSIPKPVYWPMFVVATAAAVIASQAMILGVFSIVVQSMALGCFPRCKIVHTSPKYEGQIYIPEINWALMVMCIIVTAALQDTAKIGNAYGVTVVAVIFMTTFFVSFIMLMIWQKNLWLTLAFFDFFGAIELVYFSSVMYKIPQYGWIPIAFVTGLISIMYTWYYTRKEAFKYEVNNKLSMNWLLGLGSNLGIARVPGISLIYTELPQGVPGIFGHLISNLPAMHSTLILVCIKNLPMPTVPAEERILLRRVGPPAYRMYRCAVRYGYKDDDGRGAELEDELMSSLEEFLRAEAAGALQLELASNPANEDCRALEDYQAGGSLVTGAHDKGRKTDHDIEIDSRAQRKIEGLQQARQNGVIYILGHTNLRCKSESNFLRKFIIDDYYGFLRRNCRSIIDTFDIPHTNLLQVGMVHYI</sequence>
<keyword evidence="5 10" id="KW-0812">Transmembrane</keyword>
<feature type="domain" description="K+ potassium transporter integral membrane" evidence="11">
    <location>
        <begin position="2"/>
        <end position="195"/>
    </location>
</feature>
<evidence type="ECO:0000256" key="6">
    <source>
        <dbReference type="ARBA" id="ARBA00022958"/>
    </source>
</evidence>
<feature type="transmembrane region" description="Helical" evidence="10">
    <location>
        <begin position="20"/>
        <end position="50"/>
    </location>
</feature>
<keyword evidence="9 10" id="KW-0472">Membrane</keyword>
<organism evidence="13 14">
    <name type="scientific">Physcomitrium patens</name>
    <name type="common">Spreading-leaved earth moss</name>
    <name type="synonym">Physcomitrella patens</name>
    <dbReference type="NCBI Taxonomy" id="3218"/>
    <lineage>
        <taxon>Eukaryota</taxon>
        <taxon>Viridiplantae</taxon>
        <taxon>Streptophyta</taxon>
        <taxon>Embryophyta</taxon>
        <taxon>Bryophyta</taxon>
        <taxon>Bryophytina</taxon>
        <taxon>Bryopsida</taxon>
        <taxon>Funariidae</taxon>
        <taxon>Funariales</taxon>
        <taxon>Funariaceae</taxon>
        <taxon>Physcomitrium</taxon>
    </lineage>
</organism>
<evidence type="ECO:0000259" key="11">
    <source>
        <dbReference type="Pfam" id="PF02705"/>
    </source>
</evidence>
<reference evidence="13 14" key="2">
    <citation type="journal article" date="2018" name="Plant J.">
        <title>The Physcomitrella patens chromosome-scale assembly reveals moss genome structure and evolution.</title>
        <authorList>
            <person name="Lang D."/>
            <person name="Ullrich K.K."/>
            <person name="Murat F."/>
            <person name="Fuchs J."/>
            <person name="Jenkins J."/>
            <person name="Haas F.B."/>
            <person name="Piednoel M."/>
            <person name="Gundlach H."/>
            <person name="Van Bel M."/>
            <person name="Meyberg R."/>
            <person name="Vives C."/>
            <person name="Morata J."/>
            <person name="Symeonidi A."/>
            <person name="Hiss M."/>
            <person name="Muchero W."/>
            <person name="Kamisugi Y."/>
            <person name="Saleh O."/>
            <person name="Blanc G."/>
            <person name="Decker E.L."/>
            <person name="van Gessel N."/>
            <person name="Grimwood J."/>
            <person name="Hayes R.D."/>
            <person name="Graham S.W."/>
            <person name="Gunter L.E."/>
            <person name="McDaniel S.F."/>
            <person name="Hoernstein S.N.W."/>
            <person name="Larsson A."/>
            <person name="Li F.W."/>
            <person name="Perroud P.F."/>
            <person name="Phillips J."/>
            <person name="Ranjan P."/>
            <person name="Rokshar D.S."/>
            <person name="Rothfels C.J."/>
            <person name="Schneider L."/>
            <person name="Shu S."/>
            <person name="Stevenson D.W."/>
            <person name="Thummler F."/>
            <person name="Tillich M."/>
            <person name="Villarreal Aguilar J.C."/>
            <person name="Widiez T."/>
            <person name="Wong G.K."/>
            <person name="Wymore A."/>
            <person name="Zhang Y."/>
            <person name="Zimmer A.D."/>
            <person name="Quatrano R.S."/>
            <person name="Mayer K.F.X."/>
            <person name="Goodstein D."/>
            <person name="Casacuberta J.M."/>
            <person name="Vandepoele K."/>
            <person name="Reski R."/>
            <person name="Cuming A.C."/>
            <person name="Tuskan G.A."/>
            <person name="Maumus F."/>
            <person name="Salse J."/>
            <person name="Schmutz J."/>
            <person name="Rensing S.A."/>
        </authorList>
    </citation>
    <scope>NUCLEOTIDE SEQUENCE [LARGE SCALE GENOMIC DNA]</scope>
    <source>
        <strain evidence="13 14">cv. Gransden 2004</strain>
    </source>
</reference>
<feature type="domain" description="K+ potassium transporter C-terminal" evidence="12">
    <location>
        <begin position="208"/>
        <end position="426"/>
    </location>
</feature>
<evidence type="ECO:0000256" key="5">
    <source>
        <dbReference type="ARBA" id="ARBA00022692"/>
    </source>
</evidence>
<dbReference type="EnsemblPlants" id="Pp3c9_12280V3.2">
    <property type="protein sequence ID" value="Pp3c9_12280V3.2"/>
    <property type="gene ID" value="Pp3c9_12280"/>
</dbReference>
<accession>A0A7I4EJC4</accession>
<evidence type="ECO:0000256" key="4">
    <source>
        <dbReference type="ARBA" id="ARBA00022538"/>
    </source>
</evidence>
<keyword evidence="4" id="KW-0633">Potassium transport</keyword>
<dbReference type="GO" id="GO:0016020">
    <property type="term" value="C:membrane"/>
    <property type="evidence" value="ECO:0007669"/>
    <property type="project" value="UniProtKB-SubCell"/>
</dbReference>
<dbReference type="InterPro" id="IPR053951">
    <property type="entry name" value="K_trans_N"/>
</dbReference>
<dbReference type="GO" id="GO:0015079">
    <property type="term" value="F:potassium ion transmembrane transporter activity"/>
    <property type="evidence" value="ECO:0007669"/>
    <property type="project" value="InterPro"/>
</dbReference>
<dbReference type="Gramene" id="Pp3c9_12280V3.2">
    <property type="protein sequence ID" value="Pp3c9_12280V3.2"/>
    <property type="gene ID" value="Pp3c9_12280"/>
</dbReference>
<keyword evidence="7 10" id="KW-1133">Transmembrane helix</keyword>
<evidence type="ECO:0000256" key="9">
    <source>
        <dbReference type="ARBA" id="ARBA00023136"/>
    </source>
</evidence>
<evidence type="ECO:0008006" key="15">
    <source>
        <dbReference type="Google" id="ProtNLM"/>
    </source>
</evidence>
<reference evidence="13 14" key="1">
    <citation type="journal article" date="2008" name="Science">
        <title>The Physcomitrella genome reveals evolutionary insights into the conquest of land by plants.</title>
        <authorList>
            <person name="Rensing S."/>
            <person name="Lang D."/>
            <person name="Zimmer A."/>
            <person name="Terry A."/>
            <person name="Salamov A."/>
            <person name="Shapiro H."/>
            <person name="Nishiyama T."/>
            <person name="Perroud P.-F."/>
            <person name="Lindquist E."/>
            <person name="Kamisugi Y."/>
            <person name="Tanahashi T."/>
            <person name="Sakakibara K."/>
            <person name="Fujita T."/>
            <person name="Oishi K."/>
            <person name="Shin-I T."/>
            <person name="Kuroki Y."/>
            <person name="Toyoda A."/>
            <person name="Suzuki Y."/>
            <person name="Hashimoto A."/>
            <person name="Yamaguchi K."/>
            <person name="Sugano A."/>
            <person name="Kohara Y."/>
            <person name="Fujiyama A."/>
            <person name="Anterola A."/>
            <person name="Aoki S."/>
            <person name="Ashton N."/>
            <person name="Barbazuk W.B."/>
            <person name="Barker E."/>
            <person name="Bennetzen J."/>
            <person name="Bezanilla M."/>
            <person name="Blankenship R."/>
            <person name="Cho S.H."/>
            <person name="Dutcher S."/>
            <person name="Estelle M."/>
            <person name="Fawcett J.A."/>
            <person name="Gundlach H."/>
            <person name="Hanada K."/>
            <person name="Heyl A."/>
            <person name="Hicks K.A."/>
            <person name="Hugh J."/>
            <person name="Lohr M."/>
            <person name="Mayer K."/>
            <person name="Melkozernov A."/>
            <person name="Murata T."/>
            <person name="Nelson D."/>
            <person name="Pils B."/>
            <person name="Prigge M."/>
            <person name="Reiss B."/>
            <person name="Renner T."/>
            <person name="Rombauts S."/>
            <person name="Rushton P."/>
            <person name="Sanderfoot A."/>
            <person name="Schween G."/>
            <person name="Shiu S.-H."/>
            <person name="Stueber K."/>
            <person name="Theodoulou F.L."/>
            <person name="Tu H."/>
            <person name="Van de Peer Y."/>
            <person name="Verrier P.J."/>
            <person name="Waters E."/>
            <person name="Wood A."/>
            <person name="Yang L."/>
            <person name="Cove D."/>
            <person name="Cuming A."/>
            <person name="Hasebe M."/>
            <person name="Lucas S."/>
            <person name="Mishler D.B."/>
            <person name="Reski R."/>
            <person name="Grigoriev I."/>
            <person name="Quatrano R.S."/>
            <person name="Boore J.L."/>
        </authorList>
    </citation>
    <scope>NUCLEOTIDE SEQUENCE [LARGE SCALE GENOMIC DNA]</scope>
    <source>
        <strain evidence="13 14">cv. Gransden 2004</strain>
    </source>
</reference>
<dbReference type="Pfam" id="PF22776">
    <property type="entry name" value="K_trans_C"/>
    <property type="match status" value="1"/>
</dbReference>